<comment type="caution">
    <text evidence="1">The sequence shown here is derived from an EMBL/GenBank/DDBJ whole genome shotgun (WGS) entry which is preliminary data.</text>
</comment>
<accession>A0ACB8RA65</accession>
<name>A0ACB8RA65_9AGAM</name>
<dbReference type="EMBL" id="MU276151">
    <property type="protein sequence ID" value="KAI0041021.1"/>
    <property type="molecule type" value="Genomic_DNA"/>
</dbReference>
<proteinExistence type="predicted"/>
<organism evidence="1 2">
    <name type="scientific">Auriscalpium vulgare</name>
    <dbReference type="NCBI Taxonomy" id="40419"/>
    <lineage>
        <taxon>Eukaryota</taxon>
        <taxon>Fungi</taxon>
        <taxon>Dikarya</taxon>
        <taxon>Basidiomycota</taxon>
        <taxon>Agaricomycotina</taxon>
        <taxon>Agaricomycetes</taxon>
        <taxon>Russulales</taxon>
        <taxon>Auriscalpiaceae</taxon>
        <taxon>Auriscalpium</taxon>
    </lineage>
</organism>
<reference evidence="1" key="2">
    <citation type="journal article" date="2022" name="New Phytol.">
        <title>Evolutionary transition to the ectomycorrhizal habit in the genomes of a hyperdiverse lineage of mushroom-forming fungi.</title>
        <authorList>
            <person name="Looney B."/>
            <person name="Miyauchi S."/>
            <person name="Morin E."/>
            <person name="Drula E."/>
            <person name="Courty P.E."/>
            <person name="Kohler A."/>
            <person name="Kuo A."/>
            <person name="LaButti K."/>
            <person name="Pangilinan J."/>
            <person name="Lipzen A."/>
            <person name="Riley R."/>
            <person name="Andreopoulos W."/>
            <person name="He G."/>
            <person name="Johnson J."/>
            <person name="Nolan M."/>
            <person name="Tritt A."/>
            <person name="Barry K.W."/>
            <person name="Grigoriev I.V."/>
            <person name="Nagy L.G."/>
            <person name="Hibbett D."/>
            <person name="Henrissat B."/>
            <person name="Matheny P.B."/>
            <person name="Labbe J."/>
            <person name="Martin F.M."/>
        </authorList>
    </citation>
    <scope>NUCLEOTIDE SEQUENCE</scope>
    <source>
        <strain evidence="1">FP105234-sp</strain>
    </source>
</reference>
<reference evidence="1" key="1">
    <citation type="submission" date="2021-02" db="EMBL/GenBank/DDBJ databases">
        <authorList>
            <consortium name="DOE Joint Genome Institute"/>
            <person name="Ahrendt S."/>
            <person name="Looney B.P."/>
            <person name="Miyauchi S."/>
            <person name="Morin E."/>
            <person name="Drula E."/>
            <person name="Courty P.E."/>
            <person name="Chicoki N."/>
            <person name="Fauchery L."/>
            <person name="Kohler A."/>
            <person name="Kuo A."/>
            <person name="Labutti K."/>
            <person name="Pangilinan J."/>
            <person name="Lipzen A."/>
            <person name="Riley R."/>
            <person name="Andreopoulos W."/>
            <person name="He G."/>
            <person name="Johnson J."/>
            <person name="Barry K.W."/>
            <person name="Grigoriev I.V."/>
            <person name="Nagy L."/>
            <person name="Hibbett D."/>
            <person name="Henrissat B."/>
            <person name="Matheny P.B."/>
            <person name="Labbe J."/>
            <person name="Martin F."/>
        </authorList>
    </citation>
    <scope>NUCLEOTIDE SEQUENCE</scope>
    <source>
        <strain evidence="1">FP105234-sp</strain>
    </source>
</reference>
<dbReference type="Proteomes" id="UP000814033">
    <property type="component" value="Unassembled WGS sequence"/>
</dbReference>
<gene>
    <name evidence="1" type="ORF">FA95DRAFT_1565842</name>
</gene>
<evidence type="ECO:0000313" key="1">
    <source>
        <dbReference type="EMBL" id="KAI0041021.1"/>
    </source>
</evidence>
<sequence>MSPPDIRMPTTKTALRPTVARCFTDASRHVAPLHVDISASPSPFSGCKYFSHHQLTTQSTQRAGGPANTSSLSREG</sequence>
<protein>
    <submittedName>
        <fullName evidence="1">Uncharacterized protein</fullName>
    </submittedName>
</protein>
<evidence type="ECO:0000313" key="2">
    <source>
        <dbReference type="Proteomes" id="UP000814033"/>
    </source>
</evidence>
<keyword evidence="2" id="KW-1185">Reference proteome</keyword>